<comment type="caution">
    <text evidence="2">The sequence shown here is derived from an EMBL/GenBank/DDBJ whole genome shotgun (WGS) entry which is preliminary data.</text>
</comment>
<sequence>MKSTVIDTINFVIIYIKCYLIMILFGIILPKIADYIIYFYYEKNIYYYNSTFVSILENKNFFWSIYFTNFKLFIKY</sequence>
<keyword evidence="1" id="KW-1133">Transmembrane helix</keyword>
<gene>
    <name evidence="2" type="ORF">CLORY_12720</name>
</gene>
<keyword evidence="1" id="KW-0472">Membrane</keyword>
<reference evidence="2 3" key="1">
    <citation type="submission" date="2017-03" db="EMBL/GenBank/DDBJ databases">
        <title>Genome sequence of Clostridium oryzae DSM 28571.</title>
        <authorList>
            <person name="Poehlein A."/>
            <person name="Daniel R."/>
        </authorList>
    </citation>
    <scope>NUCLEOTIDE SEQUENCE [LARGE SCALE GENOMIC DNA]</scope>
    <source>
        <strain evidence="2 3">DSM 28571</strain>
    </source>
</reference>
<dbReference type="STRING" id="1450648.CLORY_12720"/>
<feature type="transmembrane region" description="Helical" evidence="1">
    <location>
        <begin position="12"/>
        <end position="33"/>
    </location>
</feature>
<keyword evidence="1" id="KW-0812">Transmembrane</keyword>
<protein>
    <submittedName>
        <fullName evidence="2">Uncharacterized protein</fullName>
    </submittedName>
</protein>
<dbReference type="AlphaFoldDB" id="A0A1V4ITG4"/>
<proteinExistence type="predicted"/>
<evidence type="ECO:0000256" key="1">
    <source>
        <dbReference type="SAM" id="Phobius"/>
    </source>
</evidence>
<evidence type="ECO:0000313" key="2">
    <source>
        <dbReference type="EMBL" id="OPJ63189.1"/>
    </source>
</evidence>
<evidence type="ECO:0000313" key="3">
    <source>
        <dbReference type="Proteomes" id="UP000190080"/>
    </source>
</evidence>
<dbReference type="EMBL" id="MZGV01000010">
    <property type="protein sequence ID" value="OPJ63189.1"/>
    <property type="molecule type" value="Genomic_DNA"/>
</dbReference>
<keyword evidence="3" id="KW-1185">Reference proteome</keyword>
<accession>A0A1V4ITG4</accession>
<name>A0A1V4ITG4_9CLOT</name>
<dbReference type="Proteomes" id="UP000190080">
    <property type="component" value="Unassembled WGS sequence"/>
</dbReference>
<organism evidence="2 3">
    <name type="scientific">Clostridium oryzae</name>
    <dbReference type="NCBI Taxonomy" id="1450648"/>
    <lineage>
        <taxon>Bacteria</taxon>
        <taxon>Bacillati</taxon>
        <taxon>Bacillota</taxon>
        <taxon>Clostridia</taxon>
        <taxon>Eubacteriales</taxon>
        <taxon>Clostridiaceae</taxon>
        <taxon>Clostridium</taxon>
    </lineage>
</organism>